<keyword evidence="8" id="KW-0614">Plasmid</keyword>
<dbReference type="OrthoDB" id="9800103at2"/>
<dbReference type="AlphaFoldDB" id="A0A1E1F859"/>
<dbReference type="InterPro" id="IPR006119">
    <property type="entry name" value="Resolv_N"/>
</dbReference>
<proteinExistence type="inferred from homology"/>
<evidence type="ECO:0000256" key="6">
    <source>
        <dbReference type="PROSITE-ProRule" id="PRU10137"/>
    </source>
</evidence>
<evidence type="ECO:0000256" key="2">
    <source>
        <dbReference type="ARBA" id="ARBA00022908"/>
    </source>
</evidence>
<dbReference type="InterPro" id="IPR050639">
    <property type="entry name" value="SSR_resolvase"/>
</dbReference>
<evidence type="ECO:0000256" key="1">
    <source>
        <dbReference type="ARBA" id="ARBA00009913"/>
    </source>
</evidence>
<organism evidence="8 9">
    <name type="scientific">Sphingobium cloacae</name>
    <dbReference type="NCBI Taxonomy" id="120107"/>
    <lineage>
        <taxon>Bacteria</taxon>
        <taxon>Pseudomonadati</taxon>
        <taxon>Pseudomonadota</taxon>
        <taxon>Alphaproteobacteria</taxon>
        <taxon>Sphingomonadales</taxon>
        <taxon>Sphingomonadaceae</taxon>
        <taxon>Sphingobium</taxon>
    </lineage>
</organism>
<accession>A0A1E1F859</accession>
<feature type="domain" description="Resolvase/invertase-type recombinase catalytic" evidence="7">
    <location>
        <begin position="19"/>
        <end position="163"/>
    </location>
</feature>
<keyword evidence="4" id="KW-0233">DNA recombination</keyword>
<protein>
    <submittedName>
        <fullName evidence="8">Resolvase</fullName>
    </submittedName>
</protein>
<evidence type="ECO:0000313" key="9">
    <source>
        <dbReference type="Proteomes" id="UP000218272"/>
    </source>
</evidence>
<dbReference type="GO" id="GO:0015074">
    <property type="term" value="P:DNA integration"/>
    <property type="evidence" value="ECO:0007669"/>
    <property type="project" value="UniProtKB-KW"/>
</dbReference>
<geneLocation type="plasmid" evidence="9">
    <name>psclo_3 dna</name>
</geneLocation>
<reference evidence="8 9" key="1">
    <citation type="submission" date="2016-10" db="EMBL/GenBank/DDBJ databases">
        <title>Complete Genome Sequence of the Nonylphenol-Degrading Bacterium Sphingobium cloacae JCM 10874T.</title>
        <authorList>
            <person name="Ootsuka M."/>
            <person name="Nishizawa T."/>
            <person name="Ohta H."/>
        </authorList>
    </citation>
    <scope>NUCLEOTIDE SEQUENCE [LARGE SCALE GENOMIC DNA]</scope>
    <source>
        <strain evidence="8 9">JCM 10874</strain>
        <plasmid evidence="9">psclo_3 dna</plasmid>
    </source>
</reference>
<evidence type="ECO:0000256" key="5">
    <source>
        <dbReference type="PIRSR" id="PIRSR606118-50"/>
    </source>
</evidence>
<dbReference type="RefSeq" id="WP_066520937.1">
    <property type="nucleotide sequence ID" value="NZ_AP017657.1"/>
</dbReference>
<feature type="active site" description="O-(5'-phospho-DNA)-serine intermediate" evidence="5 6">
    <location>
        <position position="27"/>
    </location>
</feature>
<dbReference type="GO" id="GO:0000150">
    <property type="term" value="F:DNA strand exchange activity"/>
    <property type="evidence" value="ECO:0007669"/>
    <property type="project" value="InterPro"/>
</dbReference>
<evidence type="ECO:0000256" key="3">
    <source>
        <dbReference type="ARBA" id="ARBA00023125"/>
    </source>
</evidence>
<comment type="similarity">
    <text evidence="1">Belongs to the site-specific recombinase resolvase family.</text>
</comment>
<dbReference type="PANTHER" id="PTHR30461:SF26">
    <property type="entry name" value="RESOLVASE HOMOLOG YNEB"/>
    <property type="match status" value="1"/>
</dbReference>
<dbReference type="InterPro" id="IPR006120">
    <property type="entry name" value="Resolvase_HTH_dom"/>
</dbReference>
<dbReference type="Proteomes" id="UP000218272">
    <property type="component" value="Plasmid pSCLO_3"/>
</dbReference>
<name>A0A1E1F859_9SPHN</name>
<dbReference type="InterPro" id="IPR036162">
    <property type="entry name" value="Resolvase-like_N_sf"/>
</dbReference>
<evidence type="ECO:0000313" key="8">
    <source>
        <dbReference type="EMBL" id="BAV66702.1"/>
    </source>
</evidence>
<dbReference type="InterPro" id="IPR006118">
    <property type="entry name" value="Recombinase_CS"/>
</dbReference>
<dbReference type="EMBL" id="AP017657">
    <property type="protein sequence ID" value="BAV66702.1"/>
    <property type="molecule type" value="Genomic_DNA"/>
</dbReference>
<dbReference type="PANTHER" id="PTHR30461">
    <property type="entry name" value="DNA-INVERTASE FROM LAMBDOID PROPHAGE"/>
    <property type="match status" value="1"/>
</dbReference>
<dbReference type="KEGG" id="sclo:SCLO_3000350"/>
<dbReference type="SUPFAM" id="SSF53041">
    <property type="entry name" value="Resolvase-like"/>
    <property type="match status" value="1"/>
</dbReference>
<dbReference type="Gene3D" id="3.40.50.1390">
    <property type="entry name" value="Resolvase, N-terminal catalytic domain"/>
    <property type="match status" value="1"/>
</dbReference>
<dbReference type="PROSITE" id="PS51736">
    <property type="entry name" value="RECOMBINASES_3"/>
    <property type="match status" value="1"/>
</dbReference>
<dbReference type="GO" id="GO:0003677">
    <property type="term" value="F:DNA binding"/>
    <property type="evidence" value="ECO:0007669"/>
    <property type="project" value="UniProtKB-KW"/>
</dbReference>
<gene>
    <name evidence="8" type="ORF">SCLO_3000350</name>
</gene>
<dbReference type="SMART" id="SM00857">
    <property type="entry name" value="Resolvase"/>
    <property type="match status" value="1"/>
</dbReference>
<dbReference type="PROSITE" id="PS00397">
    <property type="entry name" value="RECOMBINASES_1"/>
    <property type="match status" value="1"/>
</dbReference>
<keyword evidence="9" id="KW-1185">Reference proteome</keyword>
<dbReference type="Pfam" id="PF02796">
    <property type="entry name" value="HTH_7"/>
    <property type="match status" value="1"/>
</dbReference>
<keyword evidence="2" id="KW-0229">DNA integration</keyword>
<keyword evidence="3" id="KW-0238">DNA-binding</keyword>
<evidence type="ECO:0000259" key="7">
    <source>
        <dbReference type="PROSITE" id="PS51736"/>
    </source>
</evidence>
<evidence type="ECO:0000256" key="4">
    <source>
        <dbReference type="ARBA" id="ARBA00023172"/>
    </source>
</evidence>
<dbReference type="Pfam" id="PF00239">
    <property type="entry name" value="Resolvase"/>
    <property type="match status" value="1"/>
</dbReference>
<dbReference type="PROSITE" id="PS00398">
    <property type="entry name" value="RECOMBINASES_2"/>
    <property type="match status" value="1"/>
</dbReference>
<sequence>MGTPKRAKAADAAPIAAKIARVYLRVSTDDQDLARQEQIAETARAQGFYVAGIYREKASGARADRPELQRMIGDLQAGEVVIAEKIDRISRLPLSEAEQLVATIKDRGAKLAVPGVIDLSELAASSTGVAKIVIEAMQDMLLRVALQTARDDYEDRRERQRQGIEIAKREGRYSGRRADKAKHRQIVALRQGGKSIAATAELANCSVAQVKRVMALEKARTGGNDHVPA</sequence>